<keyword evidence="5 9" id="KW-1133">Transmembrane helix</keyword>
<dbReference type="AlphaFoldDB" id="A0A175A4J7"/>
<dbReference type="InterPro" id="IPR002490">
    <property type="entry name" value="V-ATPase_116kDa_su"/>
</dbReference>
<dbReference type="PANTHER" id="PTHR11629">
    <property type="entry name" value="VACUOLAR PROTON ATPASES"/>
    <property type="match status" value="1"/>
</dbReference>
<evidence type="ECO:0000256" key="4">
    <source>
        <dbReference type="ARBA" id="ARBA00022692"/>
    </source>
</evidence>
<dbReference type="OrthoDB" id="9803814at2"/>
<reference evidence="10 11" key="1">
    <citation type="submission" date="2015-09" db="EMBL/GenBank/DDBJ databases">
        <authorList>
            <consortium name="Pathogen Informatics"/>
        </authorList>
    </citation>
    <scope>NUCLEOTIDE SEQUENCE [LARGE SCALE GENOMIC DNA]</scope>
    <source>
        <strain evidence="10 11">2789STDY5834889</strain>
    </source>
</reference>
<gene>
    <name evidence="10" type="ORF">ERS852502_02377</name>
</gene>
<evidence type="ECO:0000256" key="1">
    <source>
        <dbReference type="ARBA" id="ARBA00004141"/>
    </source>
</evidence>
<evidence type="ECO:0000256" key="7">
    <source>
        <dbReference type="ARBA" id="ARBA00023136"/>
    </source>
</evidence>
<dbReference type="GO" id="GO:0051117">
    <property type="term" value="F:ATPase binding"/>
    <property type="evidence" value="ECO:0007669"/>
    <property type="project" value="TreeGrafter"/>
</dbReference>
<dbReference type="RefSeq" id="WP_055173073.1">
    <property type="nucleotide sequence ID" value="NZ_CZBX01000011.1"/>
</dbReference>
<name>A0A175A4J7_9FIRM</name>
<proteinExistence type="inferred from homology"/>
<keyword evidence="4 9" id="KW-0812">Transmembrane</keyword>
<evidence type="ECO:0000256" key="3">
    <source>
        <dbReference type="ARBA" id="ARBA00022448"/>
    </source>
</evidence>
<evidence type="ECO:0000256" key="6">
    <source>
        <dbReference type="ARBA" id="ARBA00023065"/>
    </source>
</evidence>
<feature type="transmembrane region" description="Helical" evidence="9">
    <location>
        <begin position="584"/>
        <end position="603"/>
    </location>
</feature>
<organism evidence="10 11">
    <name type="scientific">[Ruminococcus] torques</name>
    <dbReference type="NCBI Taxonomy" id="33039"/>
    <lineage>
        <taxon>Bacteria</taxon>
        <taxon>Bacillati</taxon>
        <taxon>Bacillota</taxon>
        <taxon>Clostridia</taxon>
        <taxon>Lachnospirales</taxon>
        <taxon>Lachnospiraceae</taxon>
        <taxon>Mediterraneibacter</taxon>
    </lineage>
</organism>
<dbReference type="GO" id="GO:0007035">
    <property type="term" value="P:vacuolar acidification"/>
    <property type="evidence" value="ECO:0007669"/>
    <property type="project" value="TreeGrafter"/>
</dbReference>
<evidence type="ECO:0000313" key="11">
    <source>
        <dbReference type="Proteomes" id="UP000078383"/>
    </source>
</evidence>
<dbReference type="GO" id="GO:0046961">
    <property type="term" value="F:proton-transporting ATPase activity, rotational mechanism"/>
    <property type="evidence" value="ECO:0007669"/>
    <property type="project" value="InterPro"/>
</dbReference>
<dbReference type="Gene3D" id="3.30.70.2750">
    <property type="match status" value="1"/>
</dbReference>
<feature type="transmembrane region" description="Helical" evidence="9">
    <location>
        <begin position="609"/>
        <end position="632"/>
    </location>
</feature>
<dbReference type="GO" id="GO:0033179">
    <property type="term" value="C:proton-transporting V-type ATPase, V0 domain"/>
    <property type="evidence" value="ECO:0007669"/>
    <property type="project" value="InterPro"/>
</dbReference>
<accession>A0A175A4J7</accession>
<comment type="subcellular location">
    <subcellularLocation>
        <location evidence="1">Membrane</location>
        <topology evidence="1">Multi-pass membrane protein</topology>
    </subcellularLocation>
</comment>
<dbReference type="Gene3D" id="3.30.70.2170">
    <property type="match status" value="1"/>
</dbReference>
<dbReference type="EMBL" id="CZBX01000011">
    <property type="protein sequence ID" value="CUQ91246.1"/>
    <property type="molecule type" value="Genomic_DNA"/>
</dbReference>
<feature type="coiled-coil region" evidence="8">
    <location>
        <begin position="236"/>
        <end position="270"/>
    </location>
</feature>
<comment type="similarity">
    <text evidence="2">Belongs to the V-ATPase 116 kDa subunit family.</text>
</comment>
<feature type="transmembrane region" description="Helical" evidence="9">
    <location>
        <begin position="410"/>
        <end position="430"/>
    </location>
</feature>
<keyword evidence="8" id="KW-0175">Coiled coil</keyword>
<sequence>MAVLKMQKISICALKKDRKAILEQLQHLGVLEVDRDKEEDAFFQKMDTTGQRMKFEKAATAADQALGILDAYAPEKKSLLSSLEGKELIDRELEEKVQISGPELIKTARGIYDLDREYAELRAGIAKIENQIEGLMPWMALDVPLQEGKTKRTALILGTMPGELTLENIYSILLEKTPEVMEKTGVDVHLVSAESNMICIAVICLKEQLQTVEEALRSAGFARPSQNWSKTPKEQKEVLETEIAASRERMTQCEAELKSLASKRKELQAVADYYRVRADKYAVLGDLLQSKRTFVISGYIPACESGPVEKSLTEKYNCMVDIEDIEEGEEAPVILKNNPFSTNMEGIVESYGLPHAGEIDPTTIMSFFYVFFFGMMLSDAAYGAVVAIVCAILVKKYPRMSQSMAKSLKLFFYCGVSTLVWGVLFGGYFGNIVDIVSEKFFGHTVTVPALWFVPLNDPMKLLVYSLLFGTIHLFVGLGIKGYLCLKDGKVVDFICDVVLWFVMLIGLILMLLPSDIFASIAQTTIVFPAALNTAAKVMAAGGAIGIVLMSGRANKNPALRLALGAYDLYNVTGWLSDALSYSRLLALGLATGVIASVINQMGAMLPNNVIGVILFIVIFIVGHVLNLAINLLGAYVHTNRLQFVEFFGKFYEGGGKAFEPFKENTKYVDVKEETTL</sequence>
<evidence type="ECO:0000256" key="5">
    <source>
        <dbReference type="ARBA" id="ARBA00022989"/>
    </source>
</evidence>
<evidence type="ECO:0000256" key="8">
    <source>
        <dbReference type="SAM" id="Coils"/>
    </source>
</evidence>
<feature type="transmembrane region" description="Helical" evidence="9">
    <location>
        <begin position="490"/>
        <end position="513"/>
    </location>
</feature>
<feature type="transmembrane region" description="Helical" evidence="9">
    <location>
        <begin position="461"/>
        <end position="483"/>
    </location>
</feature>
<keyword evidence="6" id="KW-0406">Ion transport</keyword>
<dbReference type="Proteomes" id="UP000078383">
    <property type="component" value="Unassembled WGS sequence"/>
</dbReference>
<evidence type="ECO:0000256" key="2">
    <source>
        <dbReference type="ARBA" id="ARBA00009904"/>
    </source>
</evidence>
<dbReference type="PANTHER" id="PTHR11629:SF63">
    <property type="entry name" value="V-TYPE PROTON ATPASE SUBUNIT A"/>
    <property type="match status" value="1"/>
</dbReference>
<evidence type="ECO:0000256" key="9">
    <source>
        <dbReference type="SAM" id="Phobius"/>
    </source>
</evidence>
<dbReference type="Pfam" id="PF01496">
    <property type="entry name" value="V_ATPase_I"/>
    <property type="match status" value="2"/>
</dbReference>
<dbReference type="GO" id="GO:0016471">
    <property type="term" value="C:vacuolar proton-transporting V-type ATPase complex"/>
    <property type="evidence" value="ECO:0007669"/>
    <property type="project" value="TreeGrafter"/>
</dbReference>
<feature type="transmembrane region" description="Helical" evidence="9">
    <location>
        <begin position="525"/>
        <end position="550"/>
    </location>
</feature>
<keyword evidence="7 9" id="KW-0472">Membrane</keyword>
<protein>
    <submittedName>
        <fullName evidence="10">V-type ATP synthase subunit I</fullName>
    </submittedName>
</protein>
<dbReference type="Gene3D" id="1.20.1460.20">
    <property type="match status" value="1"/>
</dbReference>
<keyword evidence="3" id="KW-0813">Transport</keyword>
<feature type="transmembrane region" description="Helical" evidence="9">
    <location>
        <begin position="367"/>
        <end position="394"/>
    </location>
</feature>
<evidence type="ECO:0000313" key="10">
    <source>
        <dbReference type="EMBL" id="CUQ91246.1"/>
    </source>
</evidence>